<dbReference type="AlphaFoldDB" id="A0A1F6XE00"/>
<evidence type="ECO:0000313" key="3">
    <source>
        <dbReference type="Proteomes" id="UP000179381"/>
    </source>
</evidence>
<dbReference type="PROSITE" id="PS51257">
    <property type="entry name" value="PROKAR_LIPOPROTEIN"/>
    <property type="match status" value="1"/>
</dbReference>
<dbReference type="Proteomes" id="UP000179381">
    <property type="component" value="Unassembled WGS sequence"/>
</dbReference>
<feature type="region of interest" description="Disordered" evidence="1">
    <location>
        <begin position="120"/>
        <end position="139"/>
    </location>
</feature>
<protein>
    <submittedName>
        <fullName evidence="2">Uncharacterized protein</fullName>
    </submittedName>
</protein>
<evidence type="ECO:0000256" key="1">
    <source>
        <dbReference type="SAM" id="MobiDB-lite"/>
    </source>
</evidence>
<reference evidence="2 3" key="1">
    <citation type="journal article" date="2016" name="Nat. Commun.">
        <title>Thousands of microbial genomes shed light on interconnected biogeochemical processes in an aquifer system.</title>
        <authorList>
            <person name="Anantharaman K."/>
            <person name="Brown C.T."/>
            <person name="Hug L.A."/>
            <person name="Sharon I."/>
            <person name="Castelle C.J."/>
            <person name="Probst A.J."/>
            <person name="Thomas B.C."/>
            <person name="Singh A."/>
            <person name="Wilkins M.J."/>
            <person name="Karaoz U."/>
            <person name="Brodie E.L."/>
            <person name="Williams K.H."/>
            <person name="Hubbard S.S."/>
            <person name="Banfield J.F."/>
        </authorList>
    </citation>
    <scope>NUCLEOTIDE SEQUENCE [LARGE SCALE GENOMIC DNA]</scope>
</reference>
<evidence type="ECO:0000313" key="2">
    <source>
        <dbReference type="EMBL" id="OGI92333.1"/>
    </source>
</evidence>
<sequence length="139" mass="15204">MRFAMILSALVALTGCQKYPPLNLTPLPLDQMATVHEISSSTIDSAGVKISKNTEFASEESPLAVVAKQNLAVIQAHRDVGVADANRPLAISSFRDGSYGYSSWGGFWGGRRIDSPRISRWGRNINPPPDMAPRVRRRP</sequence>
<proteinExistence type="predicted"/>
<name>A0A1F6XE00_9BACT</name>
<comment type="caution">
    <text evidence="2">The sequence shown here is derived from an EMBL/GenBank/DDBJ whole genome shotgun (WGS) entry which is preliminary data.</text>
</comment>
<organism evidence="2 3">
    <name type="scientific">Candidatus Nomurabacteria bacterium RIFCSPLOWO2_01_FULL_46_18</name>
    <dbReference type="NCBI Taxonomy" id="1801783"/>
    <lineage>
        <taxon>Bacteria</taxon>
        <taxon>Candidatus Nomuraibacteriota</taxon>
    </lineage>
</organism>
<dbReference type="EMBL" id="MFVH01000013">
    <property type="protein sequence ID" value="OGI92333.1"/>
    <property type="molecule type" value="Genomic_DNA"/>
</dbReference>
<accession>A0A1F6XE00</accession>
<gene>
    <name evidence="2" type="ORF">A2933_01215</name>
</gene>